<dbReference type="Gene3D" id="2.60.120.10">
    <property type="entry name" value="Jelly Rolls"/>
    <property type="match status" value="1"/>
</dbReference>
<dbReference type="PANTHER" id="PTHR37694">
    <property type="entry name" value="SLR8022 PROTEIN"/>
    <property type="match status" value="1"/>
</dbReference>
<dbReference type="AlphaFoldDB" id="A0A553K4G0"/>
<evidence type="ECO:0000313" key="1">
    <source>
        <dbReference type="EMBL" id="TRY19583.1"/>
    </source>
</evidence>
<organism evidence="1 2">
    <name type="scientific">Tessaracoccus rhinocerotis</name>
    <dbReference type="NCBI Taxonomy" id="1689449"/>
    <lineage>
        <taxon>Bacteria</taxon>
        <taxon>Bacillati</taxon>
        <taxon>Actinomycetota</taxon>
        <taxon>Actinomycetes</taxon>
        <taxon>Propionibacteriales</taxon>
        <taxon>Propionibacteriaceae</taxon>
        <taxon>Tessaracoccus</taxon>
    </lineage>
</organism>
<keyword evidence="2" id="KW-1185">Reference proteome</keyword>
<reference evidence="1 2" key="1">
    <citation type="submission" date="2019-07" db="EMBL/GenBank/DDBJ databases">
        <authorList>
            <person name="Zhou L.-Y."/>
        </authorList>
    </citation>
    <scope>NUCLEOTIDE SEQUENCE [LARGE SCALE GENOMIC DNA]</scope>
    <source>
        <strain evidence="1 2">YIM 101269</strain>
    </source>
</reference>
<accession>A0A553K4G0</accession>
<dbReference type="PANTHER" id="PTHR37694:SF1">
    <property type="entry name" value="SLR8022 PROTEIN"/>
    <property type="match status" value="1"/>
</dbReference>
<dbReference type="EMBL" id="VKKG01000001">
    <property type="protein sequence ID" value="TRY19583.1"/>
    <property type="molecule type" value="Genomic_DNA"/>
</dbReference>
<dbReference type="InterPro" id="IPR011051">
    <property type="entry name" value="RmlC_Cupin_sf"/>
</dbReference>
<dbReference type="Proteomes" id="UP000317638">
    <property type="component" value="Unassembled WGS sequence"/>
</dbReference>
<dbReference type="RefSeq" id="WP_143936669.1">
    <property type="nucleotide sequence ID" value="NZ_VKKG01000001.1"/>
</dbReference>
<proteinExistence type="predicted"/>
<evidence type="ECO:0000313" key="2">
    <source>
        <dbReference type="Proteomes" id="UP000317638"/>
    </source>
</evidence>
<name>A0A553K4G0_9ACTN</name>
<dbReference type="SUPFAM" id="SSF51182">
    <property type="entry name" value="RmlC-like cupins"/>
    <property type="match status" value="1"/>
</dbReference>
<dbReference type="InterPro" id="IPR014710">
    <property type="entry name" value="RmlC-like_jellyroll"/>
</dbReference>
<comment type="caution">
    <text evidence="1">The sequence shown here is derived from an EMBL/GenBank/DDBJ whole genome shotgun (WGS) entry which is preliminary data.</text>
</comment>
<sequence>MESESLTTLGEELLASARSANAGRAARTILGGHTHRLRQTLIALLAGRAMGEHDSPGEATIQVLRGSVRLTSTNHDWSGSEGSLGIIPPERHELEAKEDSLVLLTVVVDL</sequence>
<protein>
    <submittedName>
        <fullName evidence="1">LuxR family transcriptional regulator</fullName>
    </submittedName>
</protein>
<gene>
    <name evidence="1" type="ORF">FOJ82_01390</name>
</gene>
<dbReference type="OrthoDB" id="5190473at2"/>